<sequence length="107" mass="12481">MKPVCTKKLWTVFHEMKQTNEDVGSMCCDSFATACYLHLKAECKEERVAARKLIQQVLDVMGWENRRTFFNRLFDSLPGNEVVYAEAIPKHSEFRRLFAGENSSERM</sequence>
<dbReference type="EMBL" id="CAADHO010000001">
    <property type="protein sequence ID" value="VFQ42409.1"/>
    <property type="molecule type" value="Genomic_DNA"/>
</dbReference>
<name>A0A4U8YHG1_9BACT</name>
<reference evidence="1 2" key="1">
    <citation type="submission" date="2019-03" db="EMBL/GenBank/DDBJ databases">
        <authorList>
            <person name="Nijsse B."/>
        </authorList>
    </citation>
    <scope>NUCLEOTIDE SEQUENCE [LARGE SCALE GENOMIC DNA]</scope>
    <source>
        <strain evidence="1">Desulfoluna butyratoxydans MSL71</strain>
    </source>
</reference>
<organism evidence="1 2">
    <name type="scientific">Desulfoluna butyratoxydans</name>
    <dbReference type="NCBI Taxonomy" id="231438"/>
    <lineage>
        <taxon>Bacteria</taxon>
        <taxon>Pseudomonadati</taxon>
        <taxon>Thermodesulfobacteriota</taxon>
        <taxon>Desulfobacteria</taxon>
        <taxon>Desulfobacterales</taxon>
        <taxon>Desulfolunaceae</taxon>
        <taxon>Desulfoluna</taxon>
    </lineage>
</organism>
<gene>
    <name evidence="1" type="ORF">MSL71_270</name>
</gene>
<dbReference type="AlphaFoldDB" id="A0A4U8YHG1"/>
<evidence type="ECO:0000313" key="1">
    <source>
        <dbReference type="EMBL" id="VFQ42409.1"/>
    </source>
</evidence>
<proteinExistence type="predicted"/>
<evidence type="ECO:0000313" key="2">
    <source>
        <dbReference type="Proteomes" id="UP000507962"/>
    </source>
</evidence>
<keyword evidence="2" id="KW-1185">Reference proteome</keyword>
<protein>
    <submittedName>
        <fullName evidence="1">Uncharacterized protein</fullName>
    </submittedName>
</protein>
<accession>A0A4U8YHG1</accession>
<dbReference type="Proteomes" id="UP000507962">
    <property type="component" value="Unassembled WGS sequence"/>
</dbReference>